<protein>
    <submittedName>
        <fullName evidence="1">Uncharacterized protein</fullName>
    </submittedName>
</protein>
<evidence type="ECO:0000313" key="2">
    <source>
        <dbReference type="Proteomes" id="UP000308600"/>
    </source>
</evidence>
<sequence length="776" mass="87725">MEPGGDQDEDQDHGPGSDIELEDESFDDVCPIPQALQDLPENDDDDDDAGPHTRIPAFNEKSYVRFGYLKAVLDNVFGKLNWKEVASALRSNLTILRLAGCLPTSPKPVITLESARKRLGIDADVHIIEYVMCPVCWKLYLPGDAEELEGLDCQVAGCAGILFERTGRGREPKLICPQVSLIGSLRRMFLRPGFAKAVERKAGAVPGRNTAEDFVMEDISHGEMWYRSTTATKRQQGGDGTIRDIGINGGLGVPLHERKYGLQLTINLDWYPVRFGLVGRPHSTGPIFVAINNLPRDERFLQMNVICAAITPGPHEPTLEQLNNVLEPVETDLQQLKQGKVDLCPLVCICTYCLEGVCMEIHERDADMVYADALCTNCDTPASRKCLGAAGHTHDVNPCPYCKATIVDIDKLEGYTTESAPKEDFAVLKHAYRYKEADTEDQQTLLDYNGFRWARLNLLSSWLPTSKNLIDFMHNIYLGTVNHFFMVLIFRSYMLSGRGGKNSEKARFEATINSIQWPSHITRLPKNLGENQSLKKADEWRNLLTVAPVVLWCTWKDLDDEIPPSSPPIPANATSKPTHNREYRKIYTAMLKLCAGVRILSSRRISMAEVRIGHDFLMDYCRALKQFKVHTTINHHMMRYYLKFIPLFGPIYGWWLFPFERFNGMLKKVKHNGHKEGRMELTLLCHWVMAHLMHEYSLSLPDTCEDECDLIMETIQDQGRKSKGTIMSELAASGKIRVSNSGVIVGNLTKLRWKIRKVSVIHYLPPRKITQLGYSK</sequence>
<evidence type="ECO:0000313" key="1">
    <source>
        <dbReference type="EMBL" id="TFK59244.1"/>
    </source>
</evidence>
<reference evidence="1 2" key="1">
    <citation type="journal article" date="2019" name="Nat. Ecol. Evol.">
        <title>Megaphylogeny resolves global patterns of mushroom evolution.</title>
        <authorList>
            <person name="Varga T."/>
            <person name="Krizsan K."/>
            <person name="Foldi C."/>
            <person name="Dima B."/>
            <person name="Sanchez-Garcia M."/>
            <person name="Sanchez-Ramirez S."/>
            <person name="Szollosi G.J."/>
            <person name="Szarkandi J.G."/>
            <person name="Papp V."/>
            <person name="Albert L."/>
            <person name="Andreopoulos W."/>
            <person name="Angelini C."/>
            <person name="Antonin V."/>
            <person name="Barry K.W."/>
            <person name="Bougher N.L."/>
            <person name="Buchanan P."/>
            <person name="Buyck B."/>
            <person name="Bense V."/>
            <person name="Catcheside P."/>
            <person name="Chovatia M."/>
            <person name="Cooper J."/>
            <person name="Damon W."/>
            <person name="Desjardin D."/>
            <person name="Finy P."/>
            <person name="Geml J."/>
            <person name="Haridas S."/>
            <person name="Hughes K."/>
            <person name="Justo A."/>
            <person name="Karasinski D."/>
            <person name="Kautmanova I."/>
            <person name="Kiss B."/>
            <person name="Kocsube S."/>
            <person name="Kotiranta H."/>
            <person name="LaButti K.M."/>
            <person name="Lechner B.E."/>
            <person name="Liimatainen K."/>
            <person name="Lipzen A."/>
            <person name="Lukacs Z."/>
            <person name="Mihaltcheva S."/>
            <person name="Morgado L.N."/>
            <person name="Niskanen T."/>
            <person name="Noordeloos M.E."/>
            <person name="Ohm R.A."/>
            <person name="Ortiz-Santana B."/>
            <person name="Ovrebo C."/>
            <person name="Racz N."/>
            <person name="Riley R."/>
            <person name="Savchenko A."/>
            <person name="Shiryaev A."/>
            <person name="Soop K."/>
            <person name="Spirin V."/>
            <person name="Szebenyi C."/>
            <person name="Tomsovsky M."/>
            <person name="Tulloss R.E."/>
            <person name="Uehling J."/>
            <person name="Grigoriev I.V."/>
            <person name="Vagvolgyi C."/>
            <person name="Papp T."/>
            <person name="Martin F.M."/>
            <person name="Miettinen O."/>
            <person name="Hibbett D.S."/>
            <person name="Nagy L.G."/>
        </authorList>
    </citation>
    <scope>NUCLEOTIDE SEQUENCE [LARGE SCALE GENOMIC DNA]</scope>
    <source>
        <strain evidence="1 2">NL-1719</strain>
    </source>
</reference>
<dbReference type="EMBL" id="ML209039">
    <property type="protein sequence ID" value="TFK59244.1"/>
    <property type="molecule type" value="Genomic_DNA"/>
</dbReference>
<accession>A0ACD3A0S2</accession>
<keyword evidence="2" id="KW-1185">Reference proteome</keyword>
<dbReference type="Proteomes" id="UP000308600">
    <property type="component" value="Unassembled WGS sequence"/>
</dbReference>
<organism evidence="1 2">
    <name type="scientific">Pluteus cervinus</name>
    <dbReference type="NCBI Taxonomy" id="181527"/>
    <lineage>
        <taxon>Eukaryota</taxon>
        <taxon>Fungi</taxon>
        <taxon>Dikarya</taxon>
        <taxon>Basidiomycota</taxon>
        <taxon>Agaricomycotina</taxon>
        <taxon>Agaricomycetes</taxon>
        <taxon>Agaricomycetidae</taxon>
        <taxon>Agaricales</taxon>
        <taxon>Pluteineae</taxon>
        <taxon>Pluteaceae</taxon>
        <taxon>Pluteus</taxon>
    </lineage>
</organism>
<proteinExistence type="predicted"/>
<name>A0ACD3A0S2_9AGAR</name>
<gene>
    <name evidence="1" type="ORF">BDN72DRAFT_946510</name>
</gene>